<feature type="domain" description="Peptidase S9 prolyl oligopeptidase catalytic" evidence="18">
    <location>
        <begin position="810"/>
        <end position="1012"/>
    </location>
</feature>
<comment type="function">
    <text evidence="2">Type IV dipeptidyl-peptidase which removes N-terminal dipeptides sequentially from polypeptides having unsubstituted N-termini provided that the penultimate residue is proline.</text>
</comment>
<feature type="compositionally biased region" description="Polar residues" evidence="16">
    <location>
        <begin position="35"/>
        <end position="47"/>
    </location>
</feature>
<evidence type="ECO:0000256" key="5">
    <source>
        <dbReference type="ARBA" id="ARBA00012062"/>
    </source>
</evidence>
<dbReference type="GO" id="GO:0004177">
    <property type="term" value="F:aminopeptidase activity"/>
    <property type="evidence" value="ECO:0007669"/>
    <property type="project" value="UniProtKB-KW"/>
</dbReference>
<name>A0AAN8IR97_9EURO</name>
<sequence length="1031" mass="115316">MGTPQPITTVTSSQSLQDASAGVSPESPRRRAFNSRDSSATASTHSPYTGDIRSVSPKTRTQSICTGTSTPSLPSSPQSATTSFFRDPWKSSSRKPLPTATMSPREQDLLDDSEKGSLLRDSHAFEPRDSTSSRRCSFDSTTSVSTTSLVLENLNINASRFTEKNGPSSPLDYRDDESDPELPPTKWSKRKRAHSDSGSQKTMSRTLKRSIWIVSVIALAGWILALFSLINSKAYQHSSTKAYDHEGPRKSSGRKISLESIQRGEWYPRHVNLNWIAGANEEDGLLLEIRQPGKDFMVVEDVRSRKGGNVKGEKIHESKTLMKSGRFTPVGGNSVVVAEDYWPSPDLTKVLVLAKREKVYRHSFTGVYYVFDVESQTAEYLDEAVPDGRVQLASWSPKGDAVVFTRDNNLFVRLLKDSNGSATTAVRQITKDGGPEFFYGIPDWVFEEEVFQGNVATWWDREGKFVAFMRTNETMVPEFPVDYYLSRPSGERAKAGLENYPDEKRIKYPKAGAPNPVVDMLFYDLEANEMFEVEIDGDFKDDDRIIADVLWADDGRVIVKELNRVSDKVRVVLVDVKSRTGKTIRTLNVQELDGGWVEPGQESRYIPADPDNGRPEEGYIDMVIYDDGDHLGYFSPLDSPEPLMLTKGKWEVEQGTVKVDLKNNLVYFSATKEHSTQRHIYSVDLQGKEIKPLVPTDKPGYYTAEFSAKAGYAIINYNGPSIPTQKVISTPSNPNTYEEILEENKDLAKQAAQHEMPHLVYTNITAEDGTILNVLEQRPPHFDPNRQYPVLFQLYGGPGSQQVDRRFKVNFQSYVASTLGYLVVTLDNRGTGFIGRKARTVIRGNLGHFEAIDQIAAAKEWSAKSYVDADRLAIWGWSYGGFMTLKVLETDAGQHFKYGVAVAPVTDWSFYDSIYTERYMLTPTMNPTGYADTAITNVTALSQNVHWLMMHGTGDDNVHLQNTLTLIDKLDLGGVRNYDVHFFPDSDHGIYFHGANDVVFGKLGEFIGNAFGGVYYKMGEAEVGMDGVEER</sequence>
<keyword evidence="9 17" id="KW-0812">Transmembrane</keyword>
<dbReference type="InterPro" id="IPR050278">
    <property type="entry name" value="Serine_Prot_S9B/DPPIV"/>
</dbReference>
<gene>
    <name evidence="20" type="ORF">OHC33_002406</name>
</gene>
<evidence type="ECO:0000259" key="18">
    <source>
        <dbReference type="Pfam" id="PF00326"/>
    </source>
</evidence>
<protein>
    <recommendedName>
        <fullName evidence="5">dipeptidyl-peptidase IV</fullName>
        <ecNumber evidence="5">3.4.14.5</ecNumber>
    </recommendedName>
</protein>
<feature type="region of interest" description="Disordered" evidence="16">
    <location>
        <begin position="160"/>
        <end position="201"/>
    </location>
</feature>
<organism evidence="20 21">
    <name type="scientific">Knufia fluminis</name>
    <dbReference type="NCBI Taxonomy" id="191047"/>
    <lineage>
        <taxon>Eukaryota</taxon>
        <taxon>Fungi</taxon>
        <taxon>Dikarya</taxon>
        <taxon>Ascomycota</taxon>
        <taxon>Pezizomycotina</taxon>
        <taxon>Eurotiomycetes</taxon>
        <taxon>Chaetothyriomycetidae</taxon>
        <taxon>Chaetothyriales</taxon>
        <taxon>Trichomeriaceae</taxon>
        <taxon>Knufia</taxon>
    </lineage>
</organism>
<evidence type="ECO:0000256" key="11">
    <source>
        <dbReference type="ARBA" id="ARBA00022825"/>
    </source>
</evidence>
<feature type="compositionally biased region" description="Polar residues" evidence="16">
    <location>
        <begin position="1"/>
        <end position="18"/>
    </location>
</feature>
<dbReference type="GO" id="GO:0008239">
    <property type="term" value="F:dipeptidyl-peptidase activity"/>
    <property type="evidence" value="ECO:0007669"/>
    <property type="project" value="UniProtKB-EC"/>
</dbReference>
<dbReference type="Proteomes" id="UP001316803">
    <property type="component" value="Unassembled WGS sequence"/>
</dbReference>
<evidence type="ECO:0000256" key="7">
    <source>
        <dbReference type="ARBA" id="ARBA00022554"/>
    </source>
</evidence>
<keyword evidence="8" id="KW-0645">Protease</keyword>
<dbReference type="PANTHER" id="PTHR11731:SF200">
    <property type="entry name" value="DIPEPTIDYL PEPTIDASE 10, ISOFORM B"/>
    <property type="match status" value="1"/>
</dbReference>
<comment type="caution">
    <text evidence="20">The sequence shown here is derived from an EMBL/GenBank/DDBJ whole genome shotgun (WGS) entry which is preliminary data.</text>
</comment>
<dbReference type="SUPFAM" id="SSF82171">
    <property type="entry name" value="DPP6 N-terminal domain-like"/>
    <property type="match status" value="1"/>
</dbReference>
<dbReference type="Gene3D" id="3.40.50.1820">
    <property type="entry name" value="alpha/beta hydrolase"/>
    <property type="match status" value="1"/>
</dbReference>
<keyword evidence="21" id="KW-1185">Reference proteome</keyword>
<evidence type="ECO:0000256" key="2">
    <source>
        <dbReference type="ARBA" id="ARBA00002218"/>
    </source>
</evidence>
<evidence type="ECO:0000256" key="1">
    <source>
        <dbReference type="ARBA" id="ARBA00001257"/>
    </source>
</evidence>
<feature type="compositionally biased region" description="Low complexity" evidence="16">
    <location>
        <begin position="66"/>
        <end position="83"/>
    </location>
</feature>
<feature type="domain" description="Dipeptidylpeptidase IV N-terminal" evidence="19">
    <location>
        <begin position="344"/>
        <end position="724"/>
    </location>
</feature>
<evidence type="ECO:0000256" key="3">
    <source>
        <dbReference type="ARBA" id="ARBA00004576"/>
    </source>
</evidence>
<dbReference type="FunFam" id="3.40.50.1820:FF:000003">
    <property type="entry name" value="Dipeptidyl peptidase 4"/>
    <property type="match status" value="1"/>
</dbReference>
<keyword evidence="13 17" id="KW-1133">Transmembrane helix</keyword>
<dbReference type="PANTHER" id="PTHR11731">
    <property type="entry name" value="PROTEASE FAMILY S9B,C DIPEPTIDYL-PEPTIDASE IV-RELATED"/>
    <property type="match status" value="1"/>
</dbReference>
<dbReference type="Pfam" id="PF00326">
    <property type="entry name" value="Peptidase_S9"/>
    <property type="match status" value="1"/>
</dbReference>
<dbReference type="SUPFAM" id="SSF53474">
    <property type="entry name" value="alpha/beta-Hydrolases"/>
    <property type="match status" value="1"/>
</dbReference>
<keyword evidence="12" id="KW-0735">Signal-anchor</keyword>
<evidence type="ECO:0000256" key="14">
    <source>
        <dbReference type="ARBA" id="ARBA00023136"/>
    </source>
</evidence>
<dbReference type="AlphaFoldDB" id="A0AAN8IR97"/>
<proteinExistence type="inferred from homology"/>
<dbReference type="EMBL" id="JAKLMC020000004">
    <property type="protein sequence ID" value="KAK5956917.1"/>
    <property type="molecule type" value="Genomic_DNA"/>
</dbReference>
<dbReference type="EC" id="3.4.14.5" evidence="5"/>
<feature type="region of interest" description="Disordered" evidence="16">
    <location>
        <begin position="1"/>
        <end position="139"/>
    </location>
</feature>
<feature type="transmembrane region" description="Helical" evidence="17">
    <location>
        <begin position="211"/>
        <end position="230"/>
    </location>
</feature>
<keyword evidence="7" id="KW-0926">Vacuole</keyword>
<dbReference type="InterPro" id="IPR029058">
    <property type="entry name" value="AB_hydrolase_fold"/>
</dbReference>
<evidence type="ECO:0000256" key="8">
    <source>
        <dbReference type="ARBA" id="ARBA00022670"/>
    </source>
</evidence>
<dbReference type="GO" id="GO:0005886">
    <property type="term" value="C:plasma membrane"/>
    <property type="evidence" value="ECO:0007669"/>
    <property type="project" value="TreeGrafter"/>
</dbReference>
<dbReference type="InterPro" id="IPR002471">
    <property type="entry name" value="Pept_S9_AS"/>
</dbReference>
<comment type="catalytic activity">
    <reaction evidence="1">
        <text>Release of an N-terminal dipeptide, Xaa-Yaa-|-Zaa-, from a polypeptide, preferentially when Yaa is Pro, provided Zaa is neither Pro nor hydroxyproline.</text>
        <dbReference type="EC" id="3.4.14.5"/>
    </reaction>
</comment>
<evidence type="ECO:0000259" key="19">
    <source>
        <dbReference type="Pfam" id="PF00930"/>
    </source>
</evidence>
<feature type="compositionally biased region" description="Polar residues" evidence="16">
    <location>
        <begin position="56"/>
        <end position="65"/>
    </location>
</feature>
<dbReference type="GO" id="GO:0006508">
    <property type="term" value="P:proteolysis"/>
    <property type="evidence" value="ECO:0007669"/>
    <property type="project" value="UniProtKB-KW"/>
</dbReference>
<comment type="subcellular location">
    <subcellularLocation>
        <location evidence="3">Vacuole membrane</location>
        <topology evidence="3">Single-pass type II membrane protein</topology>
    </subcellularLocation>
</comment>
<keyword evidence="14 17" id="KW-0472">Membrane</keyword>
<dbReference type="PROSITE" id="PS00708">
    <property type="entry name" value="PRO_ENDOPEP_SER"/>
    <property type="match status" value="1"/>
</dbReference>
<keyword evidence="11" id="KW-0720">Serine protease</keyword>
<dbReference type="Pfam" id="PF00930">
    <property type="entry name" value="DPPIV_N"/>
    <property type="match status" value="1"/>
</dbReference>
<reference evidence="20 21" key="1">
    <citation type="submission" date="2022-12" db="EMBL/GenBank/DDBJ databases">
        <title>Genomic features and morphological characterization of a novel Knufia sp. strain isolated from spacecraft assembly facility.</title>
        <authorList>
            <person name="Teixeira M."/>
            <person name="Chander A.M."/>
            <person name="Stajich J.E."/>
            <person name="Venkateswaran K."/>
        </authorList>
    </citation>
    <scope>NUCLEOTIDE SEQUENCE [LARGE SCALE GENOMIC DNA]</scope>
    <source>
        <strain evidence="20 21">FJI-L2-BK-P2</strain>
    </source>
</reference>
<evidence type="ECO:0000256" key="6">
    <source>
        <dbReference type="ARBA" id="ARBA00022438"/>
    </source>
</evidence>
<dbReference type="InterPro" id="IPR001375">
    <property type="entry name" value="Peptidase_S9_cat"/>
</dbReference>
<evidence type="ECO:0000256" key="4">
    <source>
        <dbReference type="ARBA" id="ARBA00006150"/>
    </source>
</evidence>
<dbReference type="GO" id="GO:0005774">
    <property type="term" value="C:vacuolar membrane"/>
    <property type="evidence" value="ECO:0007669"/>
    <property type="project" value="UniProtKB-SubCell"/>
</dbReference>
<keyword evidence="15" id="KW-0325">Glycoprotein</keyword>
<evidence type="ECO:0000256" key="10">
    <source>
        <dbReference type="ARBA" id="ARBA00022801"/>
    </source>
</evidence>
<comment type="similarity">
    <text evidence="4">Belongs to the peptidase S9B family.</text>
</comment>
<evidence type="ECO:0000256" key="12">
    <source>
        <dbReference type="ARBA" id="ARBA00022968"/>
    </source>
</evidence>
<feature type="compositionally biased region" description="Basic and acidic residues" evidence="16">
    <location>
        <begin position="105"/>
        <end position="132"/>
    </location>
</feature>
<dbReference type="Gene3D" id="2.140.10.30">
    <property type="entry name" value="Dipeptidylpeptidase IV, N-terminal domain"/>
    <property type="match status" value="1"/>
</dbReference>
<dbReference type="InterPro" id="IPR002469">
    <property type="entry name" value="Peptidase_S9B_N"/>
</dbReference>
<keyword evidence="10" id="KW-0378">Hydrolase</keyword>
<evidence type="ECO:0000256" key="17">
    <source>
        <dbReference type="SAM" id="Phobius"/>
    </source>
</evidence>
<evidence type="ECO:0000256" key="13">
    <source>
        <dbReference type="ARBA" id="ARBA00022989"/>
    </source>
</evidence>
<keyword evidence="6" id="KW-0031">Aminopeptidase</keyword>
<evidence type="ECO:0000313" key="21">
    <source>
        <dbReference type="Proteomes" id="UP001316803"/>
    </source>
</evidence>
<evidence type="ECO:0000256" key="15">
    <source>
        <dbReference type="ARBA" id="ARBA00023180"/>
    </source>
</evidence>
<evidence type="ECO:0000313" key="20">
    <source>
        <dbReference type="EMBL" id="KAK5956917.1"/>
    </source>
</evidence>
<evidence type="ECO:0000256" key="16">
    <source>
        <dbReference type="SAM" id="MobiDB-lite"/>
    </source>
</evidence>
<evidence type="ECO:0000256" key="9">
    <source>
        <dbReference type="ARBA" id="ARBA00022692"/>
    </source>
</evidence>
<accession>A0AAN8IR97</accession>
<dbReference type="GO" id="GO:0004252">
    <property type="term" value="F:serine-type endopeptidase activity"/>
    <property type="evidence" value="ECO:0007669"/>
    <property type="project" value="InterPro"/>
</dbReference>